<feature type="coiled-coil region" evidence="1">
    <location>
        <begin position="141"/>
        <end position="179"/>
    </location>
</feature>
<feature type="coiled-coil region" evidence="1">
    <location>
        <begin position="17"/>
        <end position="69"/>
    </location>
</feature>
<dbReference type="InterPro" id="IPR027417">
    <property type="entry name" value="P-loop_NTPase"/>
</dbReference>
<organism evidence="3 4">
    <name type="scientific">Romboutsia faecis</name>
    <dbReference type="NCBI Taxonomy" id="2764597"/>
    <lineage>
        <taxon>Bacteria</taxon>
        <taxon>Bacillati</taxon>
        <taxon>Bacillota</taxon>
        <taxon>Clostridia</taxon>
        <taxon>Peptostreptococcales</taxon>
        <taxon>Peptostreptococcaceae</taxon>
        <taxon>Romboutsia</taxon>
    </lineage>
</organism>
<dbReference type="RefSeq" id="WP_172976758.1">
    <property type="nucleotide sequence ID" value="NZ_JACRWE010000001.1"/>
</dbReference>
<dbReference type="EMBL" id="JACRWE010000001">
    <property type="protein sequence ID" value="MBC5995154.1"/>
    <property type="molecule type" value="Genomic_DNA"/>
</dbReference>
<proteinExistence type="predicted"/>
<evidence type="ECO:0000313" key="4">
    <source>
        <dbReference type="Proteomes" id="UP000609849"/>
    </source>
</evidence>
<feature type="domain" description="Dynamin N-terminal" evidence="2">
    <location>
        <begin position="76"/>
        <end position="256"/>
    </location>
</feature>
<dbReference type="Gene3D" id="3.40.50.300">
    <property type="entry name" value="P-loop containing nucleotide triphosphate hydrolases"/>
    <property type="match status" value="2"/>
</dbReference>
<dbReference type="InterPro" id="IPR045063">
    <property type="entry name" value="Dynamin_N"/>
</dbReference>
<sequence>MYSINRKAEFYRLKKVIENLMNHIEIMKNDIQDANNYKNTVKTSENKTYKCLDNIYINLEESLESLKELLEPFLLFIIGSGNYGKSTLINALVEEDLVKTKDLPNTWKLDLFCKSKIEKIMITYANKTCIEMTLEDGINYLDKEEEKFNKSRKKILKVLKEYKDNNKASVSELKEYKNILKEKYLYISDIVEVKYYFNKNGILKDFIVVDTPGLNQILNKSILNSIEYYYQKSDGIIWVIDAQNIISKKSNEFINDINKLNNMHDCKKNMILAVNKMDIIEDNNEDNVTKVKEKVNEIYRDKFDDIIFISAKEAVKGRNIKDEDLINKSKINNLINSINKYFKENSEKKQVESKKKNLSLMSDQIIKTIEIYKRELYKDISKYNKSKLELNEKVNYSKEYVNHLLLDMKNTSYYKEININDLEKQLKEIEIICNNELNKLWKNFYKQSNFTNQLEDDYLSINIHLTKNKNLIADYSLIKSLNHLYKKESLREKLIKSIDTRKSNNSKILYDNELFIKSKIQAKFNTLIKESINEVNEKFSQIETIIKEIRESSFKKKYMDYRNIEKHIKNLDMVYNILKSLR</sequence>
<dbReference type="PANTHER" id="PTHR42698:SF2">
    <property type="entry name" value="GTPASE ERA-LIKE, CHLOROPLASTIC"/>
    <property type="match status" value="1"/>
</dbReference>
<accession>A0ABR7JJR5</accession>
<protein>
    <submittedName>
        <fullName evidence="3">Dynamin family protein</fullName>
    </submittedName>
</protein>
<dbReference type="PANTHER" id="PTHR42698">
    <property type="entry name" value="GTPASE ERA"/>
    <property type="match status" value="1"/>
</dbReference>
<dbReference type="Proteomes" id="UP000609849">
    <property type="component" value="Unassembled WGS sequence"/>
</dbReference>
<name>A0ABR7JJR5_9FIRM</name>
<comment type="caution">
    <text evidence="3">The sequence shown here is derived from an EMBL/GenBank/DDBJ whole genome shotgun (WGS) entry which is preliminary data.</text>
</comment>
<keyword evidence="4" id="KW-1185">Reference proteome</keyword>
<reference evidence="3 4" key="1">
    <citation type="submission" date="2020-08" db="EMBL/GenBank/DDBJ databases">
        <authorList>
            <person name="Liu C."/>
            <person name="Sun Q."/>
        </authorList>
    </citation>
    <scope>NUCLEOTIDE SEQUENCE [LARGE SCALE GENOMIC DNA]</scope>
    <source>
        <strain evidence="3 4">NSJ-18</strain>
    </source>
</reference>
<dbReference type="Pfam" id="PF00350">
    <property type="entry name" value="Dynamin_N"/>
    <property type="match status" value="1"/>
</dbReference>
<evidence type="ECO:0000259" key="2">
    <source>
        <dbReference type="Pfam" id="PF00350"/>
    </source>
</evidence>
<dbReference type="InterPro" id="IPR005662">
    <property type="entry name" value="GTPase_Era-like"/>
</dbReference>
<evidence type="ECO:0000256" key="1">
    <source>
        <dbReference type="SAM" id="Coils"/>
    </source>
</evidence>
<keyword evidence="1" id="KW-0175">Coiled coil</keyword>
<dbReference type="SUPFAM" id="SSF52540">
    <property type="entry name" value="P-loop containing nucleoside triphosphate hydrolases"/>
    <property type="match status" value="1"/>
</dbReference>
<gene>
    <name evidence="3" type="ORF">H8923_00135</name>
</gene>
<evidence type="ECO:0000313" key="3">
    <source>
        <dbReference type="EMBL" id="MBC5995154.1"/>
    </source>
</evidence>